<organism evidence="1 2">
    <name type="scientific">Amphibacillus marinus</name>
    <dbReference type="NCBI Taxonomy" id="872970"/>
    <lineage>
        <taxon>Bacteria</taxon>
        <taxon>Bacillati</taxon>
        <taxon>Bacillota</taxon>
        <taxon>Bacilli</taxon>
        <taxon>Bacillales</taxon>
        <taxon>Bacillaceae</taxon>
        <taxon>Amphibacillus</taxon>
    </lineage>
</organism>
<dbReference type="STRING" id="872970.SAMN04488134_12010"/>
<evidence type="ECO:0008006" key="3">
    <source>
        <dbReference type="Google" id="ProtNLM"/>
    </source>
</evidence>
<name>A0A1H8TVF9_9BACI</name>
<dbReference type="EMBL" id="FODJ01000020">
    <property type="protein sequence ID" value="SEO94594.1"/>
    <property type="molecule type" value="Genomic_DNA"/>
</dbReference>
<evidence type="ECO:0000313" key="2">
    <source>
        <dbReference type="Proteomes" id="UP000199300"/>
    </source>
</evidence>
<dbReference type="Proteomes" id="UP000199300">
    <property type="component" value="Unassembled WGS sequence"/>
</dbReference>
<proteinExistence type="predicted"/>
<reference evidence="1 2" key="1">
    <citation type="submission" date="2016-10" db="EMBL/GenBank/DDBJ databases">
        <authorList>
            <person name="de Groot N.N."/>
        </authorList>
    </citation>
    <scope>NUCLEOTIDE SEQUENCE [LARGE SCALE GENOMIC DNA]</scope>
    <source>
        <strain evidence="1 2">CGMCC 1.10434</strain>
    </source>
</reference>
<keyword evidence="2" id="KW-1185">Reference proteome</keyword>
<accession>A0A1H8TVF9</accession>
<protein>
    <recommendedName>
        <fullName evidence="3">LXG domain of WXG superfamily protein</fullName>
    </recommendedName>
</protein>
<dbReference type="AlphaFoldDB" id="A0A1H8TVF9"/>
<sequence>MFADLSRNLNRNLKAFQTEVDTHQRTLVREYDLEDVSVEIKDEFKKIKSYHNMIQSSLRSVSDIANVRMPSLEEVTINKDQSIRHINQLKLDINGFDRRKQASKMDTVMRQLNNNLKKTKGITGIARLDFYNKLVKSGELDQLKVYNKESSLSKRHTSTVRALINMYKPFNPIVPFNVFTKEALNRFLIKMLSGGQVNGNEIEHLVDNGKKVLESTTLATVIHGIGQSGSFRTASKMLGANKDGGMLGAFSHVNSRTGSSSFRLTINREGLAALGVEADYRAISDFNYRLPKNGQNWSVANAIRAQQNQTILRPADQKSLFRTQFTSLGEKVIGRHPEMQFLGSGIKHVGTSTLKGASQGAIEGFTDFYTVFSKNQSKVAFTSKSIGNAGTLLSFYLNYEEARDDGLSLGKSIGRAGLDTTVDTVIAGAVQKGITAAATAMIPIPGVGTAVGVIVGIGAVWALNHDWGGNGKTAMDVVKGWFR</sequence>
<gene>
    <name evidence="1" type="ORF">SAMN04488134_12010</name>
</gene>
<evidence type="ECO:0000313" key="1">
    <source>
        <dbReference type="EMBL" id="SEO94594.1"/>
    </source>
</evidence>